<evidence type="ECO:0000259" key="1">
    <source>
        <dbReference type="Pfam" id="PF17921"/>
    </source>
</evidence>
<dbReference type="InterPro" id="IPR041588">
    <property type="entry name" value="Integrase_H2C2"/>
</dbReference>
<dbReference type="AlphaFoldDB" id="A0A0H5R8C4"/>
<feature type="domain" description="Integrase zinc-binding" evidence="1">
    <location>
        <begin position="32"/>
        <end position="83"/>
    </location>
</feature>
<dbReference type="Gene3D" id="1.10.340.70">
    <property type="match status" value="1"/>
</dbReference>
<protein>
    <recommendedName>
        <fullName evidence="1">Integrase zinc-binding domain-containing protein</fullName>
    </recommendedName>
</protein>
<proteinExistence type="predicted"/>
<evidence type="ECO:0000313" key="2">
    <source>
        <dbReference type="EMBL" id="CRZ04579.1"/>
    </source>
</evidence>
<sequence length="105" mass="11606">MTSNKAVKSDEGLYIIPESKLICVPSSAINLKFRLLVIAHCGSAGHQGIVSSFNALKVRFYWQKLFEDVTTFCKNCLHCTTNRGGNVIPRSFGRAIHASQQSNSF</sequence>
<name>A0A0H5R8C4_9EUKA</name>
<reference evidence="2" key="1">
    <citation type="submission" date="2015-04" db="EMBL/GenBank/DDBJ databases">
        <title>The genome sequence of the plant pathogenic Rhizarian Plasmodiophora brassicae reveals insights in its biotrophic life cycle and the origin of chitin synthesis.</title>
        <authorList>
            <person name="Schwelm A."/>
            <person name="Fogelqvist J."/>
            <person name="Knaust A."/>
            <person name="Julke S."/>
            <person name="Lilja T."/>
            <person name="Dhandapani V."/>
            <person name="Bonilla-Rosso G."/>
            <person name="Karlsson M."/>
            <person name="Shevchenko A."/>
            <person name="Choi S.R."/>
            <person name="Kim H.G."/>
            <person name="Park J.Y."/>
            <person name="Lim Y.P."/>
            <person name="Ludwig-Muller J."/>
            <person name="Dixelius C."/>
        </authorList>
    </citation>
    <scope>NUCLEOTIDE SEQUENCE</scope>
    <source>
        <tissue evidence="2">Potato root galls</tissue>
    </source>
</reference>
<accession>A0A0H5R8C4</accession>
<dbReference type="Pfam" id="PF17921">
    <property type="entry name" value="Integrase_H2C2"/>
    <property type="match status" value="1"/>
</dbReference>
<dbReference type="EMBL" id="HACM01004137">
    <property type="protein sequence ID" value="CRZ04579.1"/>
    <property type="molecule type" value="Transcribed_RNA"/>
</dbReference>
<organism evidence="2">
    <name type="scientific">Spongospora subterranea</name>
    <dbReference type="NCBI Taxonomy" id="70186"/>
    <lineage>
        <taxon>Eukaryota</taxon>
        <taxon>Sar</taxon>
        <taxon>Rhizaria</taxon>
        <taxon>Endomyxa</taxon>
        <taxon>Phytomyxea</taxon>
        <taxon>Plasmodiophorida</taxon>
        <taxon>Plasmodiophoridae</taxon>
        <taxon>Spongospora</taxon>
    </lineage>
</organism>